<evidence type="ECO:0000256" key="9">
    <source>
        <dbReference type="ARBA" id="ARBA00022771"/>
    </source>
</evidence>
<evidence type="ECO:0000259" key="21">
    <source>
        <dbReference type="PROSITE" id="PS50089"/>
    </source>
</evidence>
<dbReference type="GeneID" id="108626999"/>
<dbReference type="GO" id="GO:0004252">
    <property type="term" value="F:serine-type endopeptidase activity"/>
    <property type="evidence" value="ECO:0007669"/>
    <property type="project" value="UniProtKB-EC"/>
</dbReference>
<evidence type="ECO:0000256" key="1">
    <source>
        <dbReference type="ARBA" id="ARBA00004239"/>
    </source>
</evidence>
<dbReference type="GO" id="GO:0005576">
    <property type="term" value="C:extracellular region"/>
    <property type="evidence" value="ECO:0007669"/>
    <property type="project" value="UniProtKB-SubCell"/>
</dbReference>
<dbReference type="EC" id="3.4.21.1" evidence="14"/>
<evidence type="ECO:0000256" key="13">
    <source>
        <dbReference type="ARBA" id="ARBA00023157"/>
    </source>
</evidence>
<evidence type="ECO:0000256" key="2">
    <source>
        <dbReference type="ARBA" id="ARBA00007664"/>
    </source>
</evidence>
<evidence type="ECO:0000256" key="19">
    <source>
        <dbReference type="SAM" id="Coils"/>
    </source>
</evidence>
<dbReference type="Gene3D" id="2.60.40.10">
    <property type="entry name" value="Immunoglobulins"/>
    <property type="match status" value="1"/>
</dbReference>
<evidence type="ECO:0000256" key="8">
    <source>
        <dbReference type="ARBA" id="ARBA00022737"/>
    </source>
</evidence>
<dbReference type="RefSeq" id="XP_017883487.2">
    <property type="nucleotide sequence ID" value="XM_018027998.2"/>
</dbReference>
<name>A0AAJ7J2Z3_9HYME</name>
<dbReference type="SUPFAM" id="SSF101898">
    <property type="entry name" value="NHL repeat"/>
    <property type="match status" value="1"/>
</dbReference>
<dbReference type="InterPro" id="IPR014756">
    <property type="entry name" value="Ig_E-set"/>
</dbReference>
<dbReference type="KEGG" id="ccal:108626999"/>
<dbReference type="PROSITE" id="PS00135">
    <property type="entry name" value="TRYPSIN_SER"/>
    <property type="match status" value="1"/>
</dbReference>
<dbReference type="InterPro" id="IPR001314">
    <property type="entry name" value="Peptidase_S1A"/>
</dbReference>
<keyword evidence="9 15" id="KW-0863">Zinc-finger</keyword>
<dbReference type="InterPro" id="IPR001841">
    <property type="entry name" value="Znf_RING"/>
</dbReference>
<evidence type="ECO:0000256" key="20">
    <source>
        <dbReference type="SAM" id="SignalP"/>
    </source>
</evidence>
<keyword evidence="6 18" id="KW-0645">Protease</keyword>
<evidence type="ECO:0000259" key="23">
    <source>
        <dbReference type="PROSITE" id="PS50240"/>
    </source>
</evidence>
<feature type="domain" description="Peptidase S1" evidence="23">
    <location>
        <begin position="44"/>
        <end position="263"/>
    </location>
</feature>
<evidence type="ECO:0000256" key="6">
    <source>
        <dbReference type="ARBA" id="ARBA00022670"/>
    </source>
</evidence>
<reference evidence="25" key="1">
    <citation type="submission" date="2025-08" db="UniProtKB">
        <authorList>
            <consortium name="RefSeq"/>
        </authorList>
    </citation>
    <scope>IDENTIFICATION</scope>
    <source>
        <tissue evidence="25">Whole body</tissue>
    </source>
</reference>
<dbReference type="PROSITE" id="PS50119">
    <property type="entry name" value="ZF_BBOX"/>
    <property type="match status" value="1"/>
</dbReference>
<dbReference type="InterPro" id="IPR017907">
    <property type="entry name" value="Znf_RING_CS"/>
</dbReference>
<dbReference type="PANTHER" id="PTHR24276">
    <property type="entry name" value="POLYSERASE-RELATED"/>
    <property type="match status" value="1"/>
</dbReference>
<evidence type="ECO:0000256" key="4">
    <source>
        <dbReference type="ARBA" id="ARBA00022525"/>
    </source>
</evidence>
<dbReference type="AlphaFoldDB" id="A0AAJ7J2Z3"/>
<dbReference type="SUPFAM" id="SSF50494">
    <property type="entry name" value="Trypsin-like serine proteases"/>
    <property type="match status" value="1"/>
</dbReference>
<keyword evidence="7" id="KW-0479">Metal-binding</keyword>
<dbReference type="InterPro" id="IPR013783">
    <property type="entry name" value="Ig-like_fold"/>
</dbReference>
<dbReference type="PROSITE" id="PS00134">
    <property type="entry name" value="TRYPSIN_HIS"/>
    <property type="match status" value="1"/>
</dbReference>
<dbReference type="InterPro" id="IPR011042">
    <property type="entry name" value="6-blade_b-propeller_TolB-like"/>
</dbReference>
<dbReference type="PROSITE" id="PS50089">
    <property type="entry name" value="ZF_RING_2"/>
    <property type="match status" value="1"/>
</dbReference>
<keyword evidence="24" id="KW-1185">Reference proteome</keyword>
<dbReference type="SUPFAM" id="SSF57845">
    <property type="entry name" value="B-box zinc-binding domain"/>
    <property type="match status" value="1"/>
</dbReference>
<evidence type="ECO:0000313" key="24">
    <source>
        <dbReference type="Proteomes" id="UP000694925"/>
    </source>
</evidence>
<dbReference type="SMART" id="SM00184">
    <property type="entry name" value="RING"/>
    <property type="match status" value="1"/>
</dbReference>
<dbReference type="FunFam" id="2.40.10.10:FF:000047">
    <property type="entry name" value="Trypsin eta"/>
    <property type="match status" value="1"/>
</dbReference>
<dbReference type="PROSITE" id="PS00518">
    <property type="entry name" value="ZF_RING_1"/>
    <property type="match status" value="1"/>
</dbReference>
<evidence type="ECO:0000256" key="14">
    <source>
        <dbReference type="ARBA" id="ARBA00044036"/>
    </source>
</evidence>
<dbReference type="Pfam" id="PF00089">
    <property type="entry name" value="Trypsin"/>
    <property type="match status" value="1"/>
</dbReference>
<evidence type="ECO:0000256" key="12">
    <source>
        <dbReference type="ARBA" id="ARBA00022833"/>
    </source>
</evidence>
<dbReference type="PROSITE" id="PS51125">
    <property type="entry name" value="NHL"/>
    <property type="match status" value="2"/>
</dbReference>
<dbReference type="InterPro" id="IPR009003">
    <property type="entry name" value="Peptidase_S1_PA"/>
</dbReference>
<dbReference type="InterPro" id="IPR001258">
    <property type="entry name" value="NHL_repeat"/>
</dbReference>
<feature type="signal peptide" evidence="20">
    <location>
        <begin position="1"/>
        <end position="35"/>
    </location>
</feature>
<keyword evidence="11 18" id="KW-0720">Serine protease</keyword>
<dbReference type="GO" id="GO:0016485">
    <property type="term" value="P:protein processing"/>
    <property type="evidence" value="ECO:0007669"/>
    <property type="project" value="UniProtKB-ARBA"/>
</dbReference>
<dbReference type="InterPro" id="IPR027370">
    <property type="entry name" value="Znf-RING_euk"/>
</dbReference>
<sequence>MSNCSCPFRSSQETELKMLLLLCVFAAAAILQASAASINEIPKIVGGTAAEDGQYPYQASLRYKNRHFCGGSVLNERWILTAAHCLQSFNDSGITVVLGTNTLDKSGDMYQSEKVISHPKYSSALIRNDIGLIKLDKDIVFGDKVQPIGLPNENFSKVDYPAVLSGWGTTSYPGQTPNELNHIQLSVIDQKQCLNASYRITNDNICTLNKRGEGACHGDSGGPLVADNAQIGIVSWGIPCARGRPDVFTRVYSYIDWIKDHIRTRLGERMVSMSSMLVETVSINYEDFNESFLTCGTCLCVYDGGEHTPKLLPCSHTVCLHCLTRIAASQTRETGAFRCPICRELITIPRGGVPALPPSFLVNQLLDLMSRQRREVIPKCSVHINQELLFCETCDTVFCTVCTGGNHAGTSPGCTEHTIIPFSIAIKRMSEILLYKANECISKLTQAQDSVTTELQRLEASTERCLSAVDNEFADIIAKIERRRTELQEAVAAAARDKKHVLEEQHALIEAEKNKVQQECEGLQYQVEVRNITQRIGSLSDQLDAASALSEPKENAFITFEFNHNNALSQLEEALNNLGRVRSSTTLPGLCRARLKDPAIVRLQASVIVETVDYHGHPRNVGGDLITAELTLADSIHPENQSSNIEAEVIDLENGTYEVLFRPPSASRYVLKISVFERPIKDYPLFFDATEHNEPVKIYGKQGHGKDEFHQPVAVAIDDDSMIYILDTGNSRIKVLNCDLEFQRHITNEGLDGRSCTGISVSQQGLVVVNWRTRKVTELSTLGDTIKSFSHNAFKAPIDVSVDRSYGHILVADNGQSCVFVFDSDGKILFQVGTFKQITSVTVGPNGEIIVADSRIQVFSAKGDFSEEIYAEGKGKGTYGGLAVDSEGRILGSRTEKGRSIIQVLKLGGGNILTEIDSYSSKLRRPSRIAVLPDNHLVVVDLGNDCIKKYRYW</sequence>
<dbReference type="SUPFAM" id="SSF81296">
    <property type="entry name" value="E set domains"/>
    <property type="match status" value="1"/>
</dbReference>
<dbReference type="CDD" id="cd16579">
    <property type="entry name" value="RING-HC_PML_C-V"/>
    <property type="match status" value="1"/>
</dbReference>
<dbReference type="InterPro" id="IPR018114">
    <property type="entry name" value="TRYPSIN_HIS"/>
</dbReference>
<dbReference type="InterPro" id="IPR013083">
    <property type="entry name" value="Znf_RING/FYVE/PHD"/>
</dbReference>
<feature type="chain" id="PRO_5042550495" description="chymotrypsin" evidence="20">
    <location>
        <begin position="36"/>
        <end position="953"/>
    </location>
</feature>
<dbReference type="CDD" id="cd14961">
    <property type="entry name" value="NHL_TRIM32_like"/>
    <property type="match status" value="1"/>
</dbReference>
<keyword evidence="4" id="KW-0964">Secreted</keyword>
<evidence type="ECO:0000256" key="5">
    <source>
        <dbReference type="ARBA" id="ARBA00022553"/>
    </source>
</evidence>
<organism evidence="24 25">
    <name type="scientific">Ceratina calcarata</name>
    <dbReference type="NCBI Taxonomy" id="156304"/>
    <lineage>
        <taxon>Eukaryota</taxon>
        <taxon>Metazoa</taxon>
        <taxon>Ecdysozoa</taxon>
        <taxon>Arthropoda</taxon>
        <taxon>Hexapoda</taxon>
        <taxon>Insecta</taxon>
        <taxon>Pterygota</taxon>
        <taxon>Neoptera</taxon>
        <taxon>Endopterygota</taxon>
        <taxon>Hymenoptera</taxon>
        <taxon>Apocrita</taxon>
        <taxon>Aculeata</taxon>
        <taxon>Apoidea</taxon>
        <taxon>Anthophila</taxon>
        <taxon>Apidae</taxon>
        <taxon>Ceratina</taxon>
        <taxon>Zadontomerus</taxon>
    </lineage>
</organism>
<accession>A0AAJ7J2Z3</accession>
<keyword evidence="10 18" id="KW-0378">Hydrolase</keyword>
<evidence type="ECO:0000313" key="25">
    <source>
        <dbReference type="RefSeq" id="XP_017883487.2"/>
    </source>
</evidence>
<evidence type="ECO:0000256" key="7">
    <source>
        <dbReference type="ARBA" id="ARBA00022723"/>
    </source>
</evidence>
<dbReference type="InterPro" id="IPR050430">
    <property type="entry name" value="Peptidase_S1"/>
</dbReference>
<keyword evidence="12" id="KW-0862">Zinc</keyword>
<comment type="similarity">
    <text evidence="2">Belongs to the peptidase S1 family.</text>
</comment>
<evidence type="ECO:0000259" key="22">
    <source>
        <dbReference type="PROSITE" id="PS50119"/>
    </source>
</evidence>
<dbReference type="Gene3D" id="3.30.160.60">
    <property type="entry name" value="Classic Zinc Finger"/>
    <property type="match status" value="1"/>
</dbReference>
<dbReference type="Pfam" id="PF13445">
    <property type="entry name" value="zf-RING_UBOX"/>
    <property type="match status" value="1"/>
</dbReference>
<dbReference type="PANTHER" id="PTHR24276:SF96">
    <property type="entry name" value="PEPTIDASE S1 DOMAIN-CONTAINING PROTEIN"/>
    <property type="match status" value="1"/>
</dbReference>
<evidence type="ECO:0000256" key="3">
    <source>
        <dbReference type="ARBA" id="ARBA00008518"/>
    </source>
</evidence>
<evidence type="ECO:0000256" key="10">
    <source>
        <dbReference type="ARBA" id="ARBA00022801"/>
    </source>
</evidence>
<gene>
    <name evidence="25" type="primary">LOC108626999</name>
</gene>
<dbReference type="Pfam" id="PF00630">
    <property type="entry name" value="Filamin"/>
    <property type="match status" value="1"/>
</dbReference>
<feature type="domain" description="RING-type" evidence="21">
    <location>
        <begin position="295"/>
        <end position="343"/>
    </location>
</feature>
<dbReference type="PROSITE" id="PS50240">
    <property type="entry name" value="TRYPSIN_DOM"/>
    <property type="match status" value="1"/>
</dbReference>
<dbReference type="Gene3D" id="3.30.40.10">
    <property type="entry name" value="Zinc/RING finger domain, C3HC4 (zinc finger)"/>
    <property type="match status" value="1"/>
</dbReference>
<comment type="similarity">
    <text evidence="3">Belongs to the TRIM/RBCC family.</text>
</comment>
<protein>
    <recommendedName>
        <fullName evidence="14">chymotrypsin</fullName>
        <ecNumber evidence="14">3.4.21.1</ecNumber>
    </recommendedName>
</protein>
<feature type="domain" description="B box-type" evidence="22">
    <location>
        <begin position="380"/>
        <end position="422"/>
    </location>
</feature>
<dbReference type="InterPro" id="IPR033116">
    <property type="entry name" value="TRYPSIN_SER"/>
</dbReference>
<feature type="coiled-coil region" evidence="19">
    <location>
        <begin position="441"/>
        <end position="519"/>
    </location>
</feature>
<keyword evidence="19" id="KW-0175">Coiled coil</keyword>
<dbReference type="InterPro" id="IPR017868">
    <property type="entry name" value="Filamin/ABP280_repeat-like"/>
</dbReference>
<proteinExistence type="inferred from homology"/>
<dbReference type="InterPro" id="IPR043504">
    <property type="entry name" value="Peptidase_S1_PA_chymotrypsin"/>
</dbReference>
<evidence type="ECO:0000256" key="11">
    <source>
        <dbReference type="ARBA" id="ARBA00022825"/>
    </source>
</evidence>
<keyword evidence="20" id="KW-0732">Signal</keyword>
<dbReference type="InterPro" id="IPR000315">
    <property type="entry name" value="Znf_B-box"/>
</dbReference>
<dbReference type="Gene3D" id="2.40.10.10">
    <property type="entry name" value="Trypsin-like serine proteases"/>
    <property type="match status" value="2"/>
</dbReference>
<dbReference type="CDD" id="cd00190">
    <property type="entry name" value="Tryp_SPc"/>
    <property type="match status" value="1"/>
</dbReference>
<keyword evidence="8" id="KW-0677">Repeat</keyword>
<dbReference type="Proteomes" id="UP000694925">
    <property type="component" value="Unplaced"/>
</dbReference>
<evidence type="ECO:0000256" key="15">
    <source>
        <dbReference type="PROSITE-ProRule" id="PRU00024"/>
    </source>
</evidence>
<dbReference type="Gene3D" id="2.120.10.30">
    <property type="entry name" value="TolB, C-terminal domain"/>
    <property type="match status" value="1"/>
</dbReference>
<keyword evidence="5" id="KW-0597">Phosphoprotein</keyword>
<keyword evidence="13" id="KW-1015">Disulfide bond</keyword>
<dbReference type="PRINTS" id="PR00722">
    <property type="entry name" value="CHYMOTRYPSIN"/>
</dbReference>
<dbReference type="PROSITE" id="PS50194">
    <property type="entry name" value="FILAMIN_REPEAT"/>
    <property type="match status" value="1"/>
</dbReference>
<evidence type="ECO:0000256" key="16">
    <source>
        <dbReference type="PROSITE-ProRule" id="PRU00087"/>
    </source>
</evidence>
<evidence type="ECO:0000256" key="17">
    <source>
        <dbReference type="PROSITE-ProRule" id="PRU00504"/>
    </source>
</evidence>
<dbReference type="InterPro" id="IPR001298">
    <property type="entry name" value="Filamin/ABP280_rpt"/>
</dbReference>
<dbReference type="SUPFAM" id="SSF57850">
    <property type="entry name" value="RING/U-box"/>
    <property type="match status" value="1"/>
</dbReference>
<dbReference type="SMART" id="SM00557">
    <property type="entry name" value="IG_FLMN"/>
    <property type="match status" value="1"/>
</dbReference>
<comment type="subcellular location">
    <subcellularLocation>
        <location evidence="1">Secreted</location>
        <location evidence="1">Extracellular space</location>
    </subcellularLocation>
</comment>
<feature type="repeat" description="Filamin" evidence="16">
    <location>
        <begin position="588"/>
        <end position="689"/>
    </location>
</feature>
<dbReference type="InterPro" id="IPR001254">
    <property type="entry name" value="Trypsin_dom"/>
</dbReference>
<feature type="repeat" description="NHL" evidence="17">
    <location>
        <begin position="696"/>
        <end position="739"/>
    </location>
</feature>
<dbReference type="GO" id="GO:0008270">
    <property type="term" value="F:zinc ion binding"/>
    <property type="evidence" value="ECO:0007669"/>
    <property type="project" value="UniProtKB-KW"/>
</dbReference>
<evidence type="ECO:0000256" key="18">
    <source>
        <dbReference type="RuleBase" id="RU363034"/>
    </source>
</evidence>
<feature type="repeat" description="NHL" evidence="17">
    <location>
        <begin position="783"/>
        <end position="825"/>
    </location>
</feature>
<dbReference type="SMART" id="SM00020">
    <property type="entry name" value="Tryp_SPc"/>
    <property type="match status" value="1"/>
</dbReference>